<accession>A0ABW5S6K3</accession>
<name>A0ABW5S6K3_9BACL</name>
<dbReference type="Pfam" id="PF05656">
    <property type="entry name" value="DUF805"/>
    <property type="match status" value="1"/>
</dbReference>
<reference evidence="2" key="1">
    <citation type="journal article" date="2019" name="Int. J. Syst. Evol. Microbiol.">
        <title>The Global Catalogue of Microorganisms (GCM) 10K type strain sequencing project: providing services to taxonomists for standard genome sequencing and annotation.</title>
        <authorList>
            <consortium name="The Broad Institute Genomics Platform"/>
            <consortium name="The Broad Institute Genome Sequencing Center for Infectious Disease"/>
            <person name="Wu L."/>
            <person name="Ma J."/>
        </authorList>
    </citation>
    <scope>NUCLEOTIDE SEQUENCE [LARGE SCALE GENOMIC DNA]</scope>
    <source>
        <strain evidence="2">TISTR 2466</strain>
    </source>
</reference>
<dbReference type="RefSeq" id="WP_373689470.1">
    <property type="nucleotide sequence ID" value="NZ_JAMXWM010000043.1"/>
</dbReference>
<dbReference type="Proteomes" id="UP001597399">
    <property type="component" value="Unassembled WGS sequence"/>
</dbReference>
<protein>
    <submittedName>
        <fullName evidence="1">DUF805 domain-containing protein</fullName>
    </submittedName>
</protein>
<organism evidence="1 2">
    <name type="scientific">Sporolactobacillus shoreicorticis</name>
    <dbReference type="NCBI Taxonomy" id="1923877"/>
    <lineage>
        <taxon>Bacteria</taxon>
        <taxon>Bacillati</taxon>
        <taxon>Bacillota</taxon>
        <taxon>Bacilli</taxon>
        <taxon>Bacillales</taxon>
        <taxon>Sporolactobacillaceae</taxon>
        <taxon>Sporolactobacillus</taxon>
    </lineage>
</organism>
<dbReference type="InterPro" id="IPR008523">
    <property type="entry name" value="DUF805"/>
</dbReference>
<gene>
    <name evidence="1" type="ORF">ACFSUE_16960</name>
</gene>
<evidence type="ECO:0000313" key="2">
    <source>
        <dbReference type="Proteomes" id="UP001597399"/>
    </source>
</evidence>
<proteinExistence type="predicted"/>
<sequence length="73" mass="8524">MIYILYLLVTLIPNLSLGVRRFHDLNLSGWWYAGLTIIPIKKGHYIISFFHFNCCHDCVGCELHHCTFPSKEN</sequence>
<comment type="caution">
    <text evidence="1">The sequence shown here is derived from an EMBL/GenBank/DDBJ whole genome shotgun (WGS) entry which is preliminary data.</text>
</comment>
<keyword evidence="2" id="KW-1185">Reference proteome</keyword>
<evidence type="ECO:0000313" key="1">
    <source>
        <dbReference type="EMBL" id="MFD2695298.1"/>
    </source>
</evidence>
<dbReference type="EMBL" id="JBHUMQ010000041">
    <property type="protein sequence ID" value="MFD2695298.1"/>
    <property type="molecule type" value="Genomic_DNA"/>
</dbReference>